<accession>A0A2P6SI21</accession>
<keyword evidence="2" id="KW-1185">Reference proteome</keyword>
<organism evidence="1 2">
    <name type="scientific">Rosa chinensis</name>
    <name type="common">China rose</name>
    <dbReference type="NCBI Taxonomy" id="74649"/>
    <lineage>
        <taxon>Eukaryota</taxon>
        <taxon>Viridiplantae</taxon>
        <taxon>Streptophyta</taxon>
        <taxon>Embryophyta</taxon>
        <taxon>Tracheophyta</taxon>
        <taxon>Spermatophyta</taxon>
        <taxon>Magnoliopsida</taxon>
        <taxon>eudicotyledons</taxon>
        <taxon>Gunneridae</taxon>
        <taxon>Pentapetalae</taxon>
        <taxon>rosids</taxon>
        <taxon>fabids</taxon>
        <taxon>Rosales</taxon>
        <taxon>Rosaceae</taxon>
        <taxon>Rosoideae</taxon>
        <taxon>Rosoideae incertae sedis</taxon>
        <taxon>Rosa</taxon>
    </lineage>
</organism>
<evidence type="ECO:0000313" key="2">
    <source>
        <dbReference type="Proteomes" id="UP000238479"/>
    </source>
</evidence>
<gene>
    <name evidence="1" type="ORF">RchiOBHm_Chr1g0358041</name>
</gene>
<proteinExistence type="predicted"/>
<reference evidence="1 2" key="1">
    <citation type="journal article" date="2018" name="Nat. Genet.">
        <title>The Rosa genome provides new insights in the design of modern roses.</title>
        <authorList>
            <person name="Bendahmane M."/>
        </authorList>
    </citation>
    <scope>NUCLEOTIDE SEQUENCE [LARGE SCALE GENOMIC DNA]</scope>
    <source>
        <strain evidence="2">cv. Old Blush</strain>
    </source>
</reference>
<dbReference type="AlphaFoldDB" id="A0A2P6SI21"/>
<dbReference type="Gramene" id="PRQ58323">
    <property type="protein sequence ID" value="PRQ58323"/>
    <property type="gene ID" value="RchiOBHm_Chr1g0358041"/>
</dbReference>
<sequence>MRMEASGEALWRGSGSGMEVGSFYLDRGGDSRSVSSLRRSWVGAGTDFRRGAICRRGSICRLLQVSGPRLVSWRWLGSRFHGSDELLGVRSRTPARISCGCLCGVSLQLWRRGSTRWEDGGGCRYGRLPWWIAVRPWWMAALESCGKWWLGRSLLFGPGYLGLLLFLGAISPCIRGVGLVGPCACGCTHCALSALGWQRVPCFVKWSLPPSGRMKLGATGGIFRWQHDRKAVRMVFMLGCIRFADPVFFPLCHCWEANRTVRSVFFASWCDFEYNCLVESVDSCSGCTLGVYCNLGFRLFVPPCIRRFHL</sequence>
<evidence type="ECO:0000313" key="1">
    <source>
        <dbReference type="EMBL" id="PRQ58323.1"/>
    </source>
</evidence>
<protein>
    <submittedName>
        <fullName evidence="1">Uncharacterized protein</fullName>
    </submittedName>
</protein>
<name>A0A2P6SI21_ROSCH</name>
<dbReference type="Proteomes" id="UP000238479">
    <property type="component" value="Chromosome 1"/>
</dbReference>
<comment type="caution">
    <text evidence="1">The sequence shown here is derived from an EMBL/GenBank/DDBJ whole genome shotgun (WGS) entry which is preliminary data.</text>
</comment>
<dbReference type="EMBL" id="PDCK01000039">
    <property type="protein sequence ID" value="PRQ58323.1"/>
    <property type="molecule type" value="Genomic_DNA"/>
</dbReference>